<feature type="transmembrane region" description="Helical" evidence="1">
    <location>
        <begin position="12"/>
        <end position="29"/>
    </location>
</feature>
<evidence type="ECO:0000313" key="3">
    <source>
        <dbReference type="Proteomes" id="UP000310541"/>
    </source>
</evidence>
<keyword evidence="1" id="KW-0812">Transmembrane</keyword>
<organism evidence="2 3">
    <name type="scientific">Guptibacillus hwajinpoensis</name>
    <dbReference type="NCBI Taxonomy" id="208199"/>
    <lineage>
        <taxon>Bacteria</taxon>
        <taxon>Bacillati</taxon>
        <taxon>Bacillota</taxon>
        <taxon>Bacilli</taxon>
        <taxon>Bacillales</taxon>
        <taxon>Guptibacillaceae</taxon>
        <taxon>Guptibacillus</taxon>
    </lineage>
</organism>
<feature type="transmembrane region" description="Helical" evidence="1">
    <location>
        <begin position="41"/>
        <end position="59"/>
    </location>
</feature>
<reference evidence="2 3" key="1">
    <citation type="submission" date="2019-04" db="EMBL/GenBank/DDBJ databases">
        <title>Genome sequence of Bacillus hwajinpoensis strain Y2.</title>
        <authorList>
            <person name="Fair J.L."/>
            <person name="Maclea K.S."/>
        </authorList>
    </citation>
    <scope>NUCLEOTIDE SEQUENCE [LARGE SCALE GENOMIC DNA]</scope>
    <source>
        <strain evidence="2 3">Y2</strain>
    </source>
</reference>
<feature type="transmembrane region" description="Helical" evidence="1">
    <location>
        <begin position="71"/>
        <end position="95"/>
    </location>
</feature>
<name>A0A4U1MNX8_9BACL</name>
<dbReference type="AlphaFoldDB" id="A0A4U1MNX8"/>
<comment type="caution">
    <text evidence="2">The sequence shown here is derived from an EMBL/GenBank/DDBJ whole genome shotgun (WGS) entry which is preliminary data.</text>
</comment>
<protein>
    <submittedName>
        <fullName evidence="2">DUF4181 domain-containing protein</fullName>
    </submittedName>
</protein>
<gene>
    <name evidence="2" type="ORF">FBF83_05285</name>
</gene>
<dbReference type="Pfam" id="PF13789">
    <property type="entry name" value="DUF4181"/>
    <property type="match status" value="1"/>
</dbReference>
<dbReference type="Proteomes" id="UP000310541">
    <property type="component" value="Unassembled WGS sequence"/>
</dbReference>
<keyword evidence="1" id="KW-0472">Membrane</keyword>
<sequence length="96" mass="11292">MNKLHSKVDWSIRITFMVAIIMGAIYNVTRLPAESLWYLEAWFVLFVFLVVSESVQVIFEWKYAINRRDYMYTLSLLSFNVIVVIAVFSTGFLWLG</sequence>
<accession>A0A4U1MNX8</accession>
<dbReference type="InterPro" id="IPR025441">
    <property type="entry name" value="DUF4181"/>
</dbReference>
<dbReference type="EMBL" id="SWFM01000001">
    <property type="protein sequence ID" value="TKD72210.1"/>
    <property type="molecule type" value="Genomic_DNA"/>
</dbReference>
<proteinExistence type="predicted"/>
<evidence type="ECO:0000256" key="1">
    <source>
        <dbReference type="SAM" id="Phobius"/>
    </source>
</evidence>
<keyword evidence="1" id="KW-1133">Transmembrane helix</keyword>
<evidence type="ECO:0000313" key="2">
    <source>
        <dbReference type="EMBL" id="TKD72210.1"/>
    </source>
</evidence>
<dbReference type="OrthoDB" id="2428213at2"/>